<dbReference type="Proteomes" id="UP000000546">
    <property type="component" value="Chromosome"/>
</dbReference>
<dbReference type="HOGENOM" id="CLU_042404_0_0_6"/>
<sequence length="492" mass="53685">MSKQLSHRRLNALSLISILLSFGMVSTLASAQNLYMNDLKLKADLDWLNTQGVAQISTSTWPLTANEIKRALNTANAQTPAQQQILQSVQTRLNQNLDSVVKGSAALHIQTDRDQLPQKFADDQLAGQQASVGVSLSKAEWEFNLQANVKNDKLIEDSSDVSFEGSYLAGTAANQWLIAGKVPTWWGPGHDGSLIRGDASLPVAGFTMQRDQQTAPTSQYLSWVGPWQYQLFAGQLEDYEAIPDAKLFGARLTASPWPWLEVGASRTFMWGGEGRPQSFGSFTDALLGTKDNEATNSIEAANDPANQLGGFDARMSLAPLINVPAGVYAQYVGEDEAGGLPAKNMYLAGVDYASDAYGKPYQLYAEYTDTRSSGEVRGISYDHFVYTDGYYQQGFPLGYALGGDAESIALGGRLWLDNRNFINAKVQHAKVNQSDENDNQAFPATDKLTAIDVAWEHQLKPQALVTTRLWAVDSDTQSSDIGAAVGIEFHTY</sequence>
<dbReference type="STRING" id="259536.Psyc_0672"/>
<organism evidence="1 2">
    <name type="scientific">Psychrobacter arcticus (strain DSM 17307 / VKM B-2377 / 273-4)</name>
    <dbReference type="NCBI Taxonomy" id="259536"/>
    <lineage>
        <taxon>Bacteria</taxon>
        <taxon>Pseudomonadati</taxon>
        <taxon>Pseudomonadota</taxon>
        <taxon>Gammaproteobacteria</taxon>
        <taxon>Moraxellales</taxon>
        <taxon>Moraxellaceae</taxon>
        <taxon>Psychrobacter</taxon>
    </lineage>
</organism>
<dbReference type="InterPro" id="IPR026950">
    <property type="entry name" value="Caps_assemb_Wzi"/>
</dbReference>
<reference evidence="1 2" key="1">
    <citation type="journal article" date="2010" name="Appl. Environ. Microbiol.">
        <title>The genome sequence of Psychrobacter arcticus 273-4, a psychroactive Siberian permafrost bacterium, reveals mechanisms for adaptation to low-temperature growth.</title>
        <authorList>
            <person name="Ayala-del-Rio H.L."/>
            <person name="Chain P.S."/>
            <person name="Grzymski J.J."/>
            <person name="Ponder M.A."/>
            <person name="Ivanova N."/>
            <person name="Bergholz P.W."/>
            <person name="Di Bartolo G."/>
            <person name="Hauser L."/>
            <person name="Land M."/>
            <person name="Bakermans C."/>
            <person name="Rodrigues D."/>
            <person name="Klappenbach J."/>
            <person name="Zarka D."/>
            <person name="Larimer F."/>
            <person name="Richardson P."/>
            <person name="Murray A."/>
            <person name="Thomashow M."/>
            <person name="Tiedje J.M."/>
        </authorList>
    </citation>
    <scope>NUCLEOTIDE SEQUENCE [LARGE SCALE GENOMIC DNA]</scope>
    <source>
        <strain evidence="2">DSM 17307 / VKM B-2377 / 273-4</strain>
    </source>
</reference>
<dbReference type="Gene3D" id="2.40.160.130">
    <property type="entry name" value="Capsule assembly protein Wzi"/>
    <property type="match status" value="1"/>
</dbReference>
<dbReference type="AlphaFoldDB" id="Q4FTX7"/>
<dbReference type="Pfam" id="PF14052">
    <property type="entry name" value="Caps_assemb_Wzi"/>
    <property type="match status" value="1"/>
</dbReference>
<gene>
    <name evidence="1" type="ordered locus">Psyc_0672</name>
</gene>
<name>Q4FTX7_PSYA2</name>
<accession>Q4FTX7</accession>
<evidence type="ECO:0008006" key="3">
    <source>
        <dbReference type="Google" id="ProtNLM"/>
    </source>
</evidence>
<protein>
    <recommendedName>
        <fullName evidence="3">Capsule assembly Wzi family protein</fullName>
    </recommendedName>
</protein>
<dbReference type="RefSeq" id="WP_011279958.1">
    <property type="nucleotide sequence ID" value="NC_007204.1"/>
</dbReference>
<evidence type="ECO:0000313" key="2">
    <source>
        <dbReference type="Proteomes" id="UP000000546"/>
    </source>
</evidence>
<keyword evidence="2" id="KW-1185">Reference proteome</keyword>
<dbReference type="eggNOG" id="COG3170">
    <property type="taxonomic scope" value="Bacteria"/>
</dbReference>
<proteinExistence type="predicted"/>
<dbReference type="OrthoDB" id="101884at2"/>
<dbReference type="EMBL" id="CP000082">
    <property type="protein sequence ID" value="AAZ18531.1"/>
    <property type="molecule type" value="Genomic_DNA"/>
</dbReference>
<dbReference type="InterPro" id="IPR038636">
    <property type="entry name" value="Wzi_sf"/>
</dbReference>
<evidence type="ECO:0000313" key="1">
    <source>
        <dbReference type="EMBL" id="AAZ18531.1"/>
    </source>
</evidence>
<dbReference type="KEGG" id="par:Psyc_0672"/>